<proteinExistence type="predicted"/>
<keyword evidence="1" id="KW-0343">GTPase activation</keyword>
<evidence type="ECO:0008006" key="5">
    <source>
        <dbReference type="Google" id="ProtNLM"/>
    </source>
</evidence>
<dbReference type="STRING" id="3750.A0A498K5G6"/>
<dbReference type="InterPro" id="IPR008936">
    <property type="entry name" value="Rho_GTPase_activation_prot"/>
</dbReference>
<dbReference type="SUPFAM" id="SSF48350">
    <property type="entry name" value="GTPase activation domain, GAP"/>
    <property type="match status" value="1"/>
</dbReference>
<dbReference type="PANTHER" id="PTHR23177">
    <property type="entry name" value="MKIAA1688 PROTEIN"/>
    <property type="match status" value="1"/>
</dbReference>
<evidence type="ECO:0000256" key="1">
    <source>
        <dbReference type="ARBA" id="ARBA00022468"/>
    </source>
</evidence>
<name>A0A498K5G6_MALDO</name>
<reference evidence="3 4" key="1">
    <citation type="submission" date="2018-10" db="EMBL/GenBank/DDBJ databases">
        <title>A high-quality apple genome assembly.</title>
        <authorList>
            <person name="Hu J."/>
        </authorList>
    </citation>
    <scope>NUCLEOTIDE SEQUENCE [LARGE SCALE GENOMIC DNA]</scope>
    <source>
        <strain evidence="4">cv. HFTH1</strain>
        <tissue evidence="3">Young leaf</tissue>
    </source>
</reference>
<evidence type="ECO:0000313" key="4">
    <source>
        <dbReference type="Proteomes" id="UP000290289"/>
    </source>
</evidence>
<dbReference type="PANTHER" id="PTHR23177:SF35">
    <property type="entry name" value="RHO GTPASE-ACTIVATING PROTEIN GACA"/>
    <property type="match status" value="1"/>
</dbReference>
<dbReference type="EMBL" id="RDQH01000329">
    <property type="protein sequence ID" value="RXI02668.1"/>
    <property type="molecule type" value="Genomic_DNA"/>
</dbReference>
<evidence type="ECO:0000313" key="3">
    <source>
        <dbReference type="EMBL" id="RXI02668.1"/>
    </source>
</evidence>
<evidence type="ECO:0000256" key="2">
    <source>
        <dbReference type="SAM" id="MobiDB-lite"/>
    </source>
</evidence>
<feature type="region of interest" description="Disordered" evidence="2">
    <location>
        <begin position="175"/>
        <end position="194"/>
    </location>
</feature>
<dbReference type="Gene3D" id="1.10.555.10">
    <property type="entry name" value="Rho GTPase activation protein"/>
    <property type="match status" value="1"/>
</dbReference>
<gene>
    <name evidence="3" type="ORF">DVH24_002746</name>
</gene>
<keyword evidence="4" id="KW-1185">Reference proteome</keyword>
<sequence>MGLPVEFEVEIPGRVPSASASVFGVSAESMQLSFDSKWNSVSTILLLMQERYSQEGLKSLRKFQAEGIFRINPKNSHEELVRSQLYRGIVPDDIDCNTEEESVELVKQLKPTEAAPLNWAINLMADVVEEEELNKMNARNIVMVIWNSRKDVLFSSIAQRLRLIETKEFYKTKELQKRKNKPRGKDIHLELEEN</sequence>
<dbReference type="InterPro" id="IPR044785">
    <property type="entry name" value="RopGAP1-5"/>
</dbReference>
<dbReference type="Proteomes" id="UP000290289">
    <property type="component" value="Chromosome 3"/>
</dbReference>
<accession>A0A498K5G6</accession>
<comment type="caution">
    <text evidence="3">The sequence shown here is derived from an EMBL/GenBank/DDBJ whole genome shotgun (WGS) entry which is preliminary data.</text>
</comment>
<organism evidence="3 4">
    <name type="scientific">Malus domestica</name>
    <name type="common">Apple</name>
    <name type="synonym">Pyrus malus</name>
    <dbReference type="NCBI Taxonomy" id="3750"/>
    <lineage>
        <taxon>Eukaryota</taxon>
        <taxon>Viridiplantae</taxon>
        <taxon>Streptophyta</taxon>
        <taxon>Embryophyta</taxon>
        <taxon>Tracheophyta</taxon>
        <taxon>Spermatophyta</taxon>
        <taxon>Magnoliopsida</taxon>
        <taxon>eudicotyledons</taxon>
        <taxon>Gunneridae</taxon>
        <taxon>Pentapetalae</taxon>
        <taxon>rosids</taxon>
        <taxon>fabids</taxon>
        <taxon>Rosales</taxon>
        <taxon>Rosaceae</taxon>
        <taxon>Amygdaloideae</taxon>
        <taxon>Maleae</taxon>
        <taxon>Malus</taxon>
    </lineage>
</organism>
<protein>
    <recommendedName>
        <fullName evidence="5">Rho-GAP domain-containing protein</fullName>
    </recommendedName>
</protein>
<dbReference type="GO" id="GO:0005096">
    <property type="term" value="F:GTPase activator activity"/>
    <property type="evidence" value="ECO:0007669"/>
    <property type="project" value="UniProtKB-KW"/>
</dbReference>
<dbReference type="AlphaFoldDB" id="A0A498K5G6"/>